<name>A0A0L0QMD5_VIRPA</name>
<dbReference type="InterPro" id="IPR007809">
    <property type="entry name" value="FlgN-like"/>
</dbReference>
<keyword evidence="3" id="KW-1185">Reference proteome</keyword>
<dbReference type="EMBL" id="LGTO01000007">
    <property type="protein sequence ID" value="KNE19762.1"/>
    <property type="molecule type" value="Genomic_DNA"/>
</dbReference>
<evidence type="ECO:0000313" key="3">
    <source>
        <dbReference type="Proteomes" id="UP000036780"/>
    </source>
</evidence>
<protein>
    <recommendedName>
        <fullName evidence="4">Flagellar biosynthesis protein FlgN</fullName>
    </recommendedName>
</protein>
<gene>
    <name evidence="2" type="ORF">AFK71_15125</name>
</gene>
<dbReference type="GO" id="GO:0044780">
    <property type="term" value="P:bacterial-type flagellum assembly"/>
    <property type="evidence" value="ECO:0007669"/>
    <property type="project" value="InterPro"/>
</dbReference>
<dbReference type="PATRIC" id="fig|1473.5.peg.1685"/>
<dbReference type="InterPro" id="IPR036679">
    <property type="entry name" value="FlgN-like_sf"/>
</dbReference>
<dbReference type="OrthoDB" id="2381500at2"/>
<comment type="caution">
    <text evidence="2">The sequence shown here is derived from an EMBL/GenBank/DDBJ whole genome shotgun (WGS) entry which is preliminary data.</text>
</comment>
<dbReference type="GeneID" id="66871167"/>
<evidence type="ECO:0008006" key="4">
    <source>
        <dbReference type="Google" id="ProtNLM"/>
    </source>
</evidence>
<dbReference type="Gene3D" id="1.20.58.300">
    <property type="entry name" value="FlgN-like"/>
    <property type="match status" value="1"/>
</dbReference>
<accession>A0A0L0QMD5</accession>
<keyword evidence="1" id="KW-1005">Bacterial flagellum biogenesis</keyword>
<dbReference type="Pfam" id="PF05130">
    <property type="entry name" value="FlgN"/>
    <property type="match status" value="1"/>
</dbReference>
<dbReference type="RefSeq" id="WP_050352317.1">
    <property type="nucleotide sequence ID" value="NZ_CP073011.1"/>
</dbReference>
<evidence type="ECO:0000313" key="2">
    <source>
        <dbReference type="EMBL" id="KNE19762.1"/>
    </source>
</evidence>
<dbReference type="SUPFAM" id="SSF140566">
    <property type="entry name" value="FlgN-like"/>
    <property type="match status" value="1"/>
</dbReference>
<evidence type="ECO:0000256" key="1">
    <source>
        <dbReference type="ARBA" id="ARBA00022795"/>
    </source>
</evidence>
<reference evidence="3" key="1">
    <citation type="submission" date="2015-07" db="EMBL/GenBank/DDBJ databases">
        <title>Fjat-10053 dsm26.</title>
        <authorList>
            <person name="Liu B."/>
            <person name="Wang J."/>
            <person name="Zhu Y."/>
            <person name="Liu G."/>
            <person name="Chen Q."/>
            <person name="Chen Z."/>
            <person name="Lan J."/>
            <person name="Che J."/>
            <person name="Ge C."/>
            <person name="Shi H."/>
            <person name="Pan Z."/>
            <person name="Liu X."/>
        </authorList>
    </citation>
    <scope>NUCLEOTIDE SEQUENCE [LARGE SCALE GENOMIC DNA]</scope>
    <source>
        <strain evidence="3">DSM 26</strain>
    </source>
</reference>
<proteinExistence type="predicted"/>
<dbReference type="Proteomes" id="UP000036780">
    <property type="component" value="Unassembled WGS sequence"/>
</dbReference>
<dbReference type="AlphaFoldDB" id="A0A0L0QMD5"/>
<organism evidence="2 3">
    <name type="scientific">Virgibacillus pantothenticus</name>
    <dbReference type="NCBI Taxonomy" id="1473"/>
    <lineage>
        <taxon>Bacteria</taxon>
        <taxon>Bacillati</taxon>
        <taxon>Bacillota</taxon>
        <taxon>Bacilli</taxon>
        <taxon>Bacillales</taxon>
        <taxon>Bacillaceae</taxon>
        <taxon>Virgibacillus</taxon>
    </lineage>
</organism>
<sequence length="163" mass="18722">MSLQSILDLLERLLHLHMELIELAKKKTEVVKTGDVDTLSSILAAERKQIRKIEKAEKERQHEMAAWFAANQCQDQDHTVTTLLSLVKSGEEKEKLVELTTLLTKSMTELKQQEQLNYMLIQQSLQFVQFSLNVMNPSIQSVNYGTTENQTRSVKQSLFDSKV</sequence>